<comment type="pathway">
    <text evidence="1">Cofactor biosynthesis; riboflavin biosynthesis.</text>
</comment>
<dbReference type="InterPro" id="IPR050765">
    <property type="entry name" value="Riboflavin_Biosynth_HTPR"/>
</dbReference>
<comment type="catalytic activity">
    <reaction evidence="7">
        <text>2,5-diamino-6-(1-D-ribitylamino)pyrimidin-4(3H)-one 5'-phosphate + NAD(+) = 2,5-diamino-6-(1-D-ribosylamino)pyrimidin-4(3H)-one 5'-phosphate + NADH + H(+)</text>
        <dbReference type="Rhea" id="RHEA:27274"/>
        <dbReference type="ChEBI" id="CHEBI:15378"/>
        <dbReference type="ChEBI" id="CHEBI:57540"/>
        <dbReference type="ChEBI" id="CHEBI:57945"/>
        <dbReference type="ChEBI" id="CHEBI:58890"/>
        <dbReference type="ChEBI" id="CHEBI:59545"/>
        <dbReference type="EC" id="1.1.1.302"/>
    </reaction>
</comment>
<dbReference type="Gene3D" id="3.40.430.10">
    <property type="entry name" value="Dihydrofolate Reductase, subunit A"/>
    <property type="match status" value="1"/>
</dbReference>
<dbReference type="InterPro" id="IPR024072">
    <property type="entry name" value="DHFR-like_dom_sf"/>
</dbReference>
<proteinExistence type="inferred from homology"/>
<evidence type="ECO:0000256" key="9">
    <source>
        <dbReference type="NCBIfam" id="TIGR01508"/>
    </source>
</evidence>
<evidence type="ECO:0000313" key="12">
    <source>
        <dbReference type="Proteomes" id="UP000451471"/>
    </source>
</evidence>
<dbReference type="InterPro" id="IPR002734">
    <property type="entry name" value="RibDG_C"/>
</dbReference>
<dbReference type="AlphaFoldDB" id="A0A6B0GP66"/>
<comment type="subunit">
    <text evidence="3">Homodimer.</text>
</comment>
<keyword evidence="5" id="KW-0521">NADP</keyword>
<dbReference type="EMBL" id="WSZK01000012">
    <property type="protein sequence ID" value="MWG33935.1"/>
    <property type="molecule type" value="Genomic_DNA"/>
</dbReference>
<comment type="caution">
    <text evidence="11">The sequence shown here is derived from an EMBL/GenBank/DDBJ whole genome shotgun (WGS) entry which is preliminary data.</text>
</comment>
<feature type="domain" description="Bacterial bifunctional deaminase-reductase C-terminal" evidence="10">
    <location>
        <begin position="2"/>
        <end position="214"/>
    </location>
</feature>
<protein>
    <recommendedName>
        <fullName evidence="9">2,5-diamino-6-(ribosylamino)-4(3H)-pyrimidinone 5'-phosphate reductase</fullName>
        <ecNumber evidence="9">1.1.1.302</ecNumber>
    </recommendedName>
</protein>
<dbReference type="GO" id="GO:0050661">
    <property type="term" value="F:NADP binding"/>
    <property type="evidence" value="ECO:0007669"/>
    <property type="project" value="InterPro"/>
</dbReference>
<sequence length="227" mass="24073">MHVHVNAAVSADGKLSTRNREQVRISGDEDFARVDRVRAESDAVMVGVGTVLADDPSLVRFDQTHREALEIPGVPTRVVADSRARTPPDAEVLAGDAPTTVLVGEAAPDDRLDALRDAGASIVVAGEERVDLPAALAELEAERVRRLMVEGGGELVFSLFEDGLVDELTLYVGGLVLGGRDAPTIADGEGFVDRETFPRLALEGVERVDDGVVLNWSVESSRPLGAG</sequence>
<reference evidence="11 12" key="1">
    <citation type="submission" date="2019-12" db="EMBL/GenBank/DDBJ databases">
        <title>Halocatena pleomorpha gen. nov. sp. nov., an extremely halophilic archaeon of family Halobacteriaceae isolated from saltpan soil.</title>
        <authorList>
            <person name="Pal Y."/>
            <person name="Verma A."/>
            <person name="Krishnamurthi S."/>
            <person name="Kumar P."/>
        </authorList>
    </citation>
    <scope>NUCLEOTIDE SEQUENCE [LARGE SCALE GENOMIC DNA]</scope>
    <source>
        <strain evidence="11 12">JCM 16495</strain>
    </source>
</reference>
<evidence type="ECO:0000256" key="3">
    <source>
        <dbReference type="ARBA" id="ARBA00011738"/>
    </source>
</evidence>
<evidence type="ECO:0000256" key="7">
    <source>
        <dbReference type="ARBA" id="ARBA00047550"/>
    </source>
</evidence>
<evidence type="ECO:0000256" key="1">
    <source>
        <dbReference type="ARBA" id="ARBA00005104"/>
    </source>
</evidence>
<dbReference type="SUPFAM" id="SSF53597">
    <property type="entry name" value="Dihydrofolate reductase-like"/>
    <property type="match status" value="1"/>
</dbReference>
<evidence type="ECO:0000313" key="11">
    <source>
        <dbReference type="EMBL" id="MWG33935.1"/>
    </source>
</evidence>
<dbReference type="OrthoDB" id="10178at2157"/>
<dbReference type="RefSeq" id="WP_158203653.1">
    <property type="nucleotide sequence ID" value="NZ_WSZK01000012.1"/>
</dbReference>
<dbReference type="GO" id="GO:0008703">
    <property type="term" value="F:5-amino-6-(5-phosphoribosylamino)uracil reductase activity"/>
    <property type="evidence" value="ECO:0007669"/>
    <property type="project" value="InterPro"/>
</dbReference>
<dbReference type="EC" id="1.1.1.302" evidence="9"/>
<dbReference type="NCBIfam" id="TIGR00227">
    <property type="entry name" value="ribD_Cterm"/>
    <property type="match status" value="1"/>
</dbReference>
<evidence type="ECO:0000256" key="6">
    <source>
        <dbReference type="ARBA" id="ARBA00023002"/>
    </source>
</evidence>
<comment type="catalytic activity">
    <reaction evidence="8">
        <text>2,5-diamino-6-(1-D-ribitylamino)pyrimidin-4(3H)-one 5'-phosphate + NADP(+) = 2,5-diamino-6-(1-D-ribosylamino)pyrimidin-4(3H)-one 5'-phosphate + NADPH + H(+)</text>
        <dbReference type="Rhea" id="RHEA:27278"/>
        <dbReference type="ChEBI" id="CHEBI:15378"/>
        <dbReference type="ChEBI" id="CHEBI:57783"/>
        <dbReference type="ChEBI" id="CHEBI:58349"/>
        <dbReference type="ChEBI" id="CHEBI:58890"/>
        <dbReference type="ChEBI" id="CHEBI:59545"/>
        <dbReference type="EC" id="1.1.1.302"/>
    </reaction>
</comment>
<evidence type="ECO:0000256" key="2">
    <source>
        <dbReference type="ARBA" id="ARBA00009723"/>
    </source>
</evidence>
<dbReference type="Pfam" id="PF01872">
    <property type="entry name" value="RibD_C"/>
    <property type="match status" value="1"/>
</dbReference>
<keyword evidence="4" id="KW-0686">Riboflavin biosynthesis</keyword>
<name>A0A6B0GP66_9EURY</name>
<evidence type="ECO:0000256" key="5">
    <source>
        <dbReference type="ARBA" id="ARBA00022857"/>
    </source>
</evidence>
<dbReference type="GO" id="GO:0009231">
    <property type="term" value="P:riboflavin biosynthetic process"/>
    <property type="evidence" value="ECO:0007669"/>
    <property type="project" value="UniProtKB-UniPathway"/>
</dbReference>
<dbReference type="Proteomes" id="UP000451471">
    <property type="component" value="Unassembled WGS sequence"/>
</dbReference>
<organism evidence="11 12">
    <name type="scientific">Halomarina oriensis</name>
    <dbReference type="NCBI Taxonomy" id="671145"/>
    <lineage>
        <taxon>Archaea</taxon>
        <taxon>Methanobacteriati</taxon>
        <taxon>Methanobacteriota</taxon>
        <taxon>Stenosarchaea group</taxon>
        <taxon>Halobacteria</taxon>
        <taxon>Halobacteriales</taxon>
        <taxon>Natronomonadaceae</taxon>
        <taxon>Halomarina</taxon>
    </lineage>
</organism>
<dbReference type="InterPro" id="IPR006401">
    <property type="entry name" value="Rib_reduct_arc"/>
</dbReference>
<gene>
    <name evidence="11" type="ORF">GQS65_05410</name>
</gene>
<dbReference type="PANTHER" id="PTHR38011">
    <property type="entry name" value="DIHYDROFOLATE REDUCTASE FAMILY PROTEIN (AFU_ORTHOLOGUE AFUA_8G06820)"/>
    <property type="match status" value="1"/>
</dbReference>
<evidence type="ECO:0000259" key="10">
    <source>
        <dbReference type="Pfam" id="PF01872"/>
    </source>
</evidence>
<accession>A0A6B0GP66</accession>
<keyword evidence="12" id="KW-1185">Reference proteome</keyword>
<comment type="similarity">
    <text evidence="2">Belongs to the HTP reductase family.</text>
</comment>
<dbReference type="UniPathway" id="UPA00275"/>
<evidence type="ECO:0000256" key="4">
    <source>
        <dbReference type="ARBA" id="ARBA00022619"/>
    </source>
</evidence>
<keyword evidence="6 11" id="KW-0560">Oxidoreductase</keyword>
<evidence type="ECO:0000256" key="8">
    <source>
        <dbReference type="ARBA" id="ARBA00049020"/>
    </source>
</evidence>
<dbReference type="NCBIfam" id="TIGR01508">
    <property type="entry name" value="rib_reduct_arch"/>
    <property type="match status" value="1"/>
</dbReference>
<dbReference type="PANTHER" id="PTHR38011:SF7">
    <property type="entry name" value="2,5-DIAMINO-6-RIBOSYLAMINO-4(3H)-PYRIMIDINONE 5'-PHOSPHATE REDUCTASE"/>
    <property type="match status" value="1"/>
</dbReference>
<dbReference type="InterPro" id="IPR011549">
    <property type="entry name" value="RibD_C"/>
</dbReference>